<dbReference type="PIRSF" id="PIRSF004491">
    <property type="entry name" value="FAD_Synth"/>
    <property type="match status" value="1"/>
</dbReference>
<dbReference type="EC" id="2.7.1.26" evidence="14"/>
<evidence type="ECO:0000313" key="16">
    <source>
        <dbReference type="EMBL" id="GAK56901.1"/>
    </source>
</evidence>
<evidence type="ECO:0000256" key="3">
    <source>
        <dbReference type="ARBA" id="ARBA00022630"/>
    </source>
</evidence>
<dbReference type="Pfam" id="PF06574">
    <property type="entry name" value="FAD_syn"/>
    <property type="match status" value="1"/>
</dbReference>
<keyword evidence="7 14" id="KW-0547">Nucleotide-binding</keyword>
<evidence type="ECO:0000256" key="10">
    <source>
        <dbReference type="ARBA" id="ARBA00022840"/>
    </source>
</evidence>
<dbReference type="SUPFAM" id="SSF82114">
    <property type="entry name" value="Riboflavin kinase-like"/>
    <property type="match status" value="1"/>
</dbReference>
<dbReference type="FunFam" id="3.40.50.620:FF:000021">
    <property type="entry name" value="Riboflavin biosynthesis protein"/>
    <property type="match status" value="1"/>
</dbReference>
<keyword evidence="10 14" id="KW-0067">ATP-binding</keyword>
<dbReference type="InterPro" id="IPR002606">
    <property type="entry name" value="Riboflavin_kinase_bac"/>
</dbReference>
<dbReference type="InterPro" id="IPR023465">
    <property type="entry name" value="Riboflavin_kinase_dom_sf"/>
</dbReference>
<dbReference type="InterPro" id="IPR015865">
    <property type="entry name" value="Riboflavin_kinase_bac/euk"/>
</dbReference>
<dbReference type="GO" id="GO:0003919">
    <property type="term" value="F:FMN adenylyltransferase activity"/>
    <property type="evidence" value="ECO:0007669"/>
    <property type="project" value="UniProtKB-UniRule"/>
</dbReference>
<dbReference type="NCBIfam" id="NF004162">
    <property type="entry name" value="PRK05627.1-5"/>
    <property type="match status" value="1"/>
</dbReference>
<gene>
    <name evidence="16" type="ORF">U27_03865</name>
</gene>
<keyword evidence="11" id="KW-0511">Multifunctional enzyme</keyword>
<dbReference type="AlphaFoldDB" id="A0A081BX46"/>
<dbReference type="UniPathway" id="UPA00276">
    <property type="reaction ID" value="UER00406"/>
</dbReference>
<dbReference type="UniPathway" id="UPA00277">
    <property type="reaction ID" value="UER00407"/>
</dbReference>
<evidence type="ECO:0000256" key="13">
    <source>
        <dbReference type="ARBA" id="ARBA00049494"/>
    </source>
</evidence>
<evidence type="ECO:0000256" key="2">
    <source>
        <dbReference type="ARBA" id="ARBA00005201"/>
    </source>
</evidence>
<keyword evidence="5 14" id="KW-0808">Transferase</keyword>
<reference evidence="16" key="1">
    <citation type="journal article" date="2015" name="PeerJ">
        <title>First genomic representation of candidate bacterial phylum KSB3 points to enhanced environmental sensing as a trigger of wastewater bulking.</title>
        <authorList>
            <person name="Sekiguchi Y."/>
            <person name="Ohashi A."/>
            <person name="Parks D.H."/>
            <person name="Yamauchi T."/>
            <person name="Tyson G.W."/>
            <person name="Hugenholtz P."/>
        </authorList>
    </citation>
    <scope>NUCLEOTIDE SEQUENCE [LARGE SCALE GENOMIC DNA]</scope>
</reference>
<evidence type="ECO:0000313" key="17">
    <source>
        <dbReference type="Proteomes" id="UP000030661"/>
    </source>
</evidence>
<dbReference type="SUPFAM" id="SSF52374">
    <property type="entry name" value="Nucleotidylyl transferase"/>
    <property type="match status" value="1"/>
</dbReference>
<keyword evidence="3 14" id="KW-0285">Flavoprotein</keyword>
<dbReference type="eggNOG" id="COG0196">
    <property type="taxonomic scope" value="Bacteria"/>
</dbReference>
<keyword evidence="6 14" id="KW-0548">Nucleotidyltransferase</keyword>
<evidence type="ECO:0000256" key="5">
    <source>
        <dbReference type="ARBA" id="ARBA00022679"/>
    </source>
</evidence>
<keyword evidence="4 14" id="KW-0288">FMN</keyword>
<sequence>MKIFSTLQEVTEIFPTPILTMGNFDGVHFGHQHIFRLVCERAQHLQGTSMVLTFDPHPQKILFPDREFFLINHIEEKIEILRQIGIDVLVCMKFTLAFSQQNPKDFVREVLVNTLHVHEIYVGYDSRFGQHQQGDPEALIRWGQFYGFGVTIIPPISKDGSIVSSTKIRQLIREGNLEEASRLLNRPYAIDGRVISGVRRGSTLLGYPTANIEILHELIPKRGVYICRVLWKTYSYSAVVNIGVNPTFHHQHTSVEAHLLDFQGNLYGERLKVIFLKRIRDEISFPDHNALAAQIAQDVCTAKAYFTHQDSCST</sequence>
<dbReference type="InterPro" id="IPR014729">
    <property type="entry name" value="Rossmann-like_a/b/a_fold"/>
</dbReference>
<dbReference type="STRING" id="1499967.U27_03865"/>
<organism evidence="16">
    <name type="scientific">Vecturithrix granuli</name>
    <dbReference type="NCBI Taxonomy" id="1499967"/>
    <lineage>
        <taxon>Bacteria</taxon>
        <taxon>Candidatus Moduliflexota</taxon>
        <taxon>Candidatus Vecturitrichia</taxon>
        <taxon>Candidatus Vecturitrichales</taxon>
        <taxon>Candidatus Vecturitrichaceae</taxon>
        <taxon>Candidatus Vecturithrix</taxon>
    </lineage>
</organism>
<evidence type="ECO:0000256" key="9">
    <source>
        <dbReference type="ARBA" id="ARBA00022827"/>
    </source>
</evidence>
<dbReference type="SMART" id="SM00904">
    <property type="entry name" value="Flavokinase"/>
    <property type="match status" value="1"/>
</dbReference>
<evidence type="ECO:0000256" key="11">
    <source>
        <dbReference type="ARBA" id="ARBA00023268"/>
    </source>
</evidence>
<dbReference type="Proteomes" id="UP000030661">
    <property type="component" value="Unassembled WGS sequence"/>
</dbReference>
<dbReference type="EMBL" id="DF820465">
    <property type="protein sequence ID" value="GAK56901.1"/>
    <property type="molecule type" value="Genomic_DNA"/>
</dbReference>
<dbReference type="PANTHER" id="PTHR22749">
    <property type="entry name" value="RIBOFLAVIN KINASE/FMN ADENYLYLTRANSFERASE"/>
    <property type="match status" value="1"/>
</dbReference>
<dbReference type="Gene3D" id="3.40.50.620">
    <property type="entry name" value="HUPs"/>
    <property type="match status" value="1"/>
</dbReference>
<evidence type="ECO:0000256" key="12">
    <source>
        <dbReference type="ARBA" id="ARBA00047880"/>
    </source>
</evidence>
<proteinExistence type="inferred from homology"/>
<keyword evidence="9 14" id="KW-0274">FAD</keyword>
<accession>A0A081BX46</accession>
<evidence type="ECO:0000256" key="6">
    <source>
        <dbReference type="ARBA" id="ARBA00022695"/>
    </source>
</evidence>
<dbReference type="GO" id="GO:0005524">
    <property type="term" value="F:ATP binding"/>
    <property type="evidence" value="ECO:0007669"/>
    <property type="project" value="UniProtKB-UniRule"/>
</dbReference>
<dbReference type="EC" id="2.7.7.2" evidence="14"/>
<evidence type="ECO:0000256" key="14">
    <source>
        <dbReference type="PIRNR" id="PIRNR004491"/>
    </source>
</evidence>
<dbReference type="NCBIfam" id="TIGR00083">
    <property type="entry name" value="ribF"/>
    <property type="match status" value="1"/>
</dbReference>
<dbReference type="Gene3D" id="2.40.30.30">
    <property type="entry name" value="Riboflavin kinase-like"/>
    <property type="match status" value="1"/>
</dbReference>
<comment type="catalytic activity">
    <reaction evidence="12 14">
        <text>riboflavin + ATP = FMN + ADP + H(+)</text>
        <dbReference type="Rhea" id="RHEA:14357"/>
        <dbReference type="ChEBI" id="CHEBI:15378"/>
        <dbReference type="ChEBI" id="CHEBI:30616"/>
        <dbReference type="ChEBI" id="CHEBI:57986"/>
        <dbReference type="ChEBI" id="CHEBI:58210"/>
        <dbReference type="ChEBI" id="CHEBI:456216"/>
        <dbReference type="EC" id="2.7.1.26"/>
    </reaction>
</comment>
<dbReference type="InterPro" id="IPR015864">
    <property type="entry name" value="FAD_synthase"/>
</dbReference>
<evidence type="ECO:0000256" key="7">
    <source>
        <dbReference type="ARBA" id="ARBA00022741"/>
    </source>
</evidence>
<dbReference type="GO" id="GO:0006747">
    <property type="term" value="P:FAD biosynthetic process"/>
    <property type="evidence" value="ECO:0007669"/>
    <property type="project" value="UniProtKB-UniRule"/>
</dbReference>
<name>A0A081BX46_VECG1</name>
<keyword evidence="8 14" id="KW-0418">Kinase</keyword>
<dbReference type="NCBIfam" id="NF004160">
    <property type="entry name" value="PRK05627.1-3"/>
    <property type="match status" value="1"/>
</dbReference>
<comment type="pathway">
    <text evidence="1 14">Cofactor biosynthesis; FAD biosynthesis; FAD from FMN: step 1/1.</text>
</comment>
<evidence type="ECO:0000259" key="15">
    <source>
        <dbReference type="SMART" id="SM00904"/>
    </source>
</evidence>
<dbReference type="GO" id="GO:0009398">
    <property type="term" value="P:FMN biosynthetic process"/>
    <property type="evidence" value="ECO:0007669"/>
    <property type="project" value="UniProtKB-UniRule"/>
</dbReference>
<comment type="catalytic activity">
    <reaction evidence="13 14">
        <text>FMN + ATP + H(+) = FAD + diphosphate</text>
        <dbReference type="Rhea" id="RHEA:17237"/>
        <dbReference type="ChEBI" id="CHEBI:15378"/>
        <dbReference type="ChEBI" id="CHEBI:30616"/>
        <dbReference type="ChEBI" id="CHEBI:33019"/>
        <dbReference type="ChEBI" id="CHEBI:57692"/>
        <dbReference type="ChEBI" id="CHEBI:58210"/>
        <dbReference type="EC" id="2.7.7.2"/>
    </reaction>
</comment>
<comment type="pathway">
    <text evidence="2 14">Cofactor biosynthesis; FMN biosynthesis; FMN from riboflavin (ATP route): step 1/1.</text>
</comment>
<evidence type="ECO:0000256" key="1">
    <source>
        <dbReference type="ARBA" id="ARBA00004726"/>
    </source>
</evidence>
<dbReference type="Pfam" id="PF01687">
    <property type="entry name" value="Flavokinase"/>
    <property type="match status" value="1"/>
</dbReference>
<comment type="similarity">
    <text evidence="14">Belongs to the ribF family.</text>
</comment>
<dbReference type="PANTHER" id="PTHR22749:SF6">
    <property type="entry name" value="RIBOFLAVIN KINASE"/>
    <property type="match status" value="1"/>
</dbReference>
<keyword evidence="17" id="KW-1185">Reference proteome</keyword>
<dbReference type="GO" id="GO:0009231">
    <property type="term" value="P:riboflavin biosynthetic process"/>
    <property type="evidence" value="ECO:0007669"/>
    <property type="project" value="InterPro"/>
</dbReference>
<evidence type="ECO:0000256" key="4">
    <source>
        <dbReference type="ARBA" id="ARBA00022643"/>
    </source>
</evidence>
<evidence type="ECO:0000256" key="8">
    <source>
        <dbReference type="ARBA" id="ARBA00022777"/>
    </source>
</evidence>
<dbReference type="InterPro" id="IPR023468">
    <property type="entry name" value="Riboflavin_kinase"/>
</dbReference>
<feature type="domain" description="Riboflavin kinase" evidence="15">
    <location>
        <begin position="183"/>
        <end position="307"/>
    </location>
</feature>
<dbReference type="HOGENOM" id="CLU_048437_0_2_0"/>
<dbReference type="GO" id="GO:0008531">
    <property type="term" value="F:riboflavin kinase activity"/>
    <property type="evidence" value="ECO:0007669"/>
    <property type="project" value="UniProtKB-UniRule"/>
</dbReference>
<dbReference type="CDD" id="cd02064">
    <property type="entry name" value="FAD_synthetase_N"/>
    <property type="match status" value="1"/>
</dbReference>
<protein>
    <recommendedName>
        <fullName evidence="14">Riboflavin biosynthesis protein</fullName>
    </recommendedName>
    <domain>
        <recommendedName>
            <fullName evidence="14">Riboflavin kinase</fullName>
            <ecNumber evidence="14">2.7.1.26</ecNumber>
        </recommendedName>
        <alternativeName>
            <fullName evidence="14">Flavokinase</fullName>
        </alternativeName>
    </domain>
    <domain>
        <recommendedName>
            <fullName evidence="14">FMN adenylyltransferase</fullName>
            <ecNumber evidence="14">2.7.7.2</ecNumber>
        </recommendedName>
        <alternativeName>
            <fullName evidence="14">FAD pyrophosphorylase</fullName>
        </alternativeName>
        <alternativeName>
            <fullName evidence="14">FAD synthase</fullName>
        </alternativeName>
    </domain>
</protein>